<keyword evidence="2" id="KW-1185">Reference proteome</keyword>
<organism evidence="1 2">
    <name type="scientific">Suillus plorans</name>
    <dbReference type="NCBI Taxonomy" id="116603"/>
    <lineage>
        <taxon>Eukaryota</taxon>
        <taxon>Fungi</taxon>
        <taxon>Dikarya</taxon>
        <taxon>Basidiomycota</taxon>
        <taxon>Agaricomycotina</taxon>
        <taxon>Agaricomycetes</taxon>
        <taxon>Agaricomycetidae</taxon>
        <taxon>Boletales</taxon>
        <taxon>Suillineae</taxon>
        <taxon>Suillaceae</taxon>
        <taxon>Suillus</taxon>
    </lineage>
</organism>
<dbReference type="Proteomes" id="UP000719766">
    <property type="component" value="Unassembled WGS sequence"/>
</dbReference>
<name>A0A9P7AE16_9AGAM</name>
<reference evidence="1" key="1">
    <citation type="journal article" date="2020" name="New Phytol.">
        <title>Comparative genomics reveals dynamic genome evolution in host specialist ectomycorrhizal fungi.</title>
        <authorList>
            <person name="Lofgren L.A."/>
            <person name="Nguyen N.H."/>
            <person name="Vilgalys R."/>
            <person name="Ruytinx J."/>
            <person name="Liao H.L."/>
            <person name="Branco S."/>
            <person name="Kuo A."/>
            <person name="LaButti K."/>
            <person name="Lipzen A."/>
            <person name="Andreopoulos W."/>
            <person name="Pangilinan J."/>
            <person name="Riley R."/>
            <person name="Hundley H."/>
            <person name="Na H."/>
            <person name="Barry K."/>
            <person name="Grigoriev I.V."/>
            <person name="Stajich J.E."/>
            <person name="Kennedy P.G."/>
        </authorList>
    </citation>
    <scope>NUCLEOTIDE SEQUENCE</scope>
    <source>
        <strain evidence="1">S12</strain>
    </source>
</reference>
<dbReference type="RefSeq" id="XP_041153854.1">
    <property type="nucleotide sequence ID" value="XM_041300801.1"/>
</dbReference>
<sequence length="324" mass="36455">MPTVLHETSFDDLKDLIGDVIKALPYDRDIISPKIHMGQSLDTKDRWIIPDMTISVTALEGPTEVVLIPFYGECSLTETDEHVFEKVEDVIAMHPDLICVVVVLVREATKYAALVAGSTASNALYNETDNEPQPLSLKSFINLRTTPRSFGEPIMVAGHTWCHVASVEYFVWVRKDETPIDIRSNDPADMVYGILVPMIDMNAVTQMLERGLTKIKESFLTFQEQIEPDLDFTTLAEARIITLSDWNWKSASKCLNSASDTTAHKHYLKWYKALFVTEEGDNASYVDLQEVYEGNQVIAEGSERKHALPSSKLPTSRFKIPKLA</sequence>
<protein>
    <submittedName>
        <fullName evidence="1">Uncharacterized protein</fullName>
    </submittedName>
</protein>
<accession>A0A9P7AE16</accession>
<evidence type="ECO:0000313" key="1">
    <source>
        <dbReference type="EMBL" id="KAG1786400.1"/>
    </source>
</evidence>
<dbReference type="AlphaFoldDB" id="A0A9P7AE16"/>
<evidence type="ECO:0000313" key="2">
    <source>
        <dbReference type="Proteomes" id="UP000719766"/>
    </source>
</evidence>
<gene>
    <name evidence="1" type="ORF">HD556DRAFT_1313538</name>
</gene>
<comment type="caution">
    <text evidence="1">The sequence shown here is derived from an EMBL/GenBank/DDBJ whole genome shotgun (WGS) entry which is preliminary data.</text>
</comment>
<proteinExistence type="predicted"/>
<dbReference type="GeneID" id="64594565"/>
<dbReference type="EMBL" id="JABBWE010000093">
    <property type="protein sequence ID" value="KAG1786400.1"/>
    <property type="molecule type" value="Genomic_DNA"/>
</dbReference>
<dbReference type="OrthoDB" id="2692005at2759"/>